<dbReference type="Gene3D" id="2.30.110.10">
    <property type="entry name" value="Electron Transport, Fmn-binding Protein, Chain A"/>
    <property type="match status" value="1"/>
</dbReference>
<sequence>MKKENIYNNEAKAKIKKMAEAIDFAMMATNLDEKPFHAIPMSTKKVDDDGNIWFLSGQDSNHNTNIAKDNKIILIYSHPNDMSFLKLYGDAYIRTNKLIIEELYGKTDDTWFNGIDDPNLSAIQFKPIEAEYWEPKHNKIVSLFKMGLGAITGEEPDIEESGKFTL</sequence>
<name>A0A1K2II17_9FLAO</name>
<dbReference type="STRING" id="369401.SAMN05428642_102426"/>
<evidence type="ECO:0000259" key="1">
    <source>
        <dbReference type="Pfam" id="PF16242"/>
    </source>
</evidence>
<organism evidence="2 3">
    <name type="scientific">Flaviramulus basaltis</name>
    <dbReference type="NCBI Taxonomy" id="369401"/>
    <lineage>
        <taxon>Bacteria</taxon>
        <taxon>Pseudomonadati</taxon>
        <taxon>Bacteroidota</taxon>
        <taxon>Flavobacteriia</taxon>
        <taxon>Flavobacteriales</taxon>
        <taxon>Flavobacteriaceae</taxon>
        <taxon>Flaviramulus</taxon>
    </lineage>
</organism>
<feature type="domain" description="General stress protein FMN-binding split barrel" evidence="1">
    <location>
        <begin position="10"/>
        <end position="157"/>
    </location>
</feature>
<dbReference type="InterPro" id="IPR012349">
    <property type="entry name" value="Split_barrel_FMN-bd"/>
</dbReference>
<dbReference type="AlphaFoldDB" id="A0A1K2II17"/>
<dbReference type="PANTHER" id="PTHR34818:SF1">
    <property type="entry name" value="PROTEIN BLI-3"/>
    <property type="match status" value="1"/>
</dbReference>
<accession>A0A1K2II17</accession>
<dbReference type="SUPFAM" id="SSF50475">
    <property type="entry name" value="FMN-binding split barrel"/>
    <property type="match status" value="1"/>
</dbReference>
<dbReference type="InterPro" id="IPR052917">
    <property type="entry name" value="Stress-Dev_Protein"/>
</dbReference>
<evidence type="ECO:0000313" key="2">
    <source>
        <dbReference type="EMBL" id="SFZ91914.1"/>
    </source>
</evidence>
<dbReference type="Pfam" id="PF16242">
    <property type="entry name" value="Pyrid_ox_like"/>
    <property type="match status" value="1"/>
</dbReference>
<dbReference type="OrthoDB" id="1432662at2"/>
<keyword evidence="3" id="KW-1185">Reference proteome</keyword>
<reference evidence="2 3" key="1">
    <citation type="submission" date="2016-10" db="EMBL/GenBank/DDBJ databases">
        <authorList>
            <person name="de Groot N.N."/>
        </authorList>
    </citation>
    <scope>NUCLEOTIDE SEQUENCE [LARGE SCALE GENOMIC DNA]</scope>
    <source>
        <strain evidence="2 3">DSM 18180</strain>
    </source>
</reference>
<gene>
    <name evidence="2" type="ORF">SAMN05428642_102426</name>
</gene>
<evidence type="ECO:0000313" key="3">
    <source>
        <dbReference type="Proteomes" id="UP000182544"/>
    </source>
</evidence>
<dbReference type="EMBL" id="FPKV01000002">
    <property type="protein sequence ID" value="SFZ91914.1"/>
    <property type="molecule type" value="Genomic_DNA"/>
</dbReference>
<protein>
    <submittedName>
        <fullName evidence="2">General stress protein 26</fullName>
    </submittedName>
</protein>
<dbReference type="RefSeq" id="WP_072401395.1">
    <property type="nucleotide sequence ID" value="NZ_FPKV01000002.1"/>
</dbReference>
<dbReference type="PANTHER" id="PTHR34818">
    <property type="entry name" value="PROTEIN BLI-3"/>
    <property type="match status" value="1"/>
</dbReference>
<dbReference type="InterPro" id="IPR038725">
    <property type="entry name" value="YdaG_split_barrel_FMN-bd"/>
</dbReference>
<dbReference type="Proteomes" id="UP000182544">
    <property type="component" value="Unassembled WGS sequence"/>
</dbReference>
<proteinExistence type="predicted"/>